<feature type="region of interest" description="Disordered" evidence="1">
    <location>
        <begin position="1"/>
        <end position="108"/>
    </location>
</feature>
<dbReference type="EMBL" id="AODH01000056">
    <property type="protein sequence ID" value="EUJ35468.1"/>
    <property type="molecule type" value="Genomic_DNA"/>
</dbReference>
<evidence type="ECO:0000313" key="2">
    <source>
        <dbReference type="EMBL" id="EUJ35468.1"/>
    </source>
</evidence>
<proteinExistence type="predicted"/>
<feature type="compositionally biased region" description="Polar residues" evidence="1">
    <location>
        <begin position="60"/>
        <end position="69"/>
    </location>
</feature>
<dbReference type="AlphaFoldDB" id="W7CR75"/>
<reference evidence="2 3" key="1">
    <citation type="submission" date="2012-12" db="EMBL/GenBank/DDBJ databases">
        <title>Novel taxa of Listeriaceae from agricultural environments in the United States.</title>
        <authorList>
            <person name="den Bakker H.C."/>
            <person name="Allred A."/>
            <person name="Warchocki S."/>
            <person name="Wright E.M."/>
            <person name="Burrell A."/>
            <person name="Nightingale K.K."/>
            <person name="Kephart D."/>
            <person name="Wiedmann M."/>
        </authorList>
    </citation>
    <scope>NUCLEOTIDE SEQUENCE [LARGE SCALE GENOMIC DNA]</scope>
    <source>
        <strain evidence="2 3">FSL F6-1037</strain>
    </source>
</reference>
<accession>W7CR75</accession>
<organism evidence="2 3">
    <name type="scientific">Brochothrix campestris FSL F6-1037</name>
    <dbReference type="NCBI Taxonomy" id="1265861"/>
    <lineage>
        <taxon>Bacteria</taxon>
        <taxon>Bacillati</taxon>
        <taxon>Bacillota</taxon>
        <taxon>Bacilli</taxon>
        <taxon>Bacillales</taxon>
        <taxon>Listeriaceae</taxon>
        <taxon>Brochothrix</taxon>
    </lineage>
</organism>
<feature type="compositionally biased region" description="Polar residues" evidence="1">
    <location>
        <begin position="83"/>
        <end position="101"/>
    </location>
</feature>
<dbReference type="STRING" id="1265861.BCAMP_11760"/>
<dbReference type="OrthoDB" id="10007846at2"/>
<dbReference type="RefSeq" id="WP_035315609.1">
    <property type="nucleotide sequence ID" value="NZ_AODH01000056.1"/>
</dbReference>
<gene>
    <name evidence="2" type="ORF">BCAMP_11760</name>
</gene>
<feature type="compositionally biased region" description="Basic and acidic residues" evidence="1">
    <location>
        <begin position="9"/>
        <end position="29"/>
    </location>
</feature>
<evidence type="ECO:0000313" key="3">
    <source>
        <dbReference type="Proteomes" id="UP000019243"/>
    </source>
</evidence>
<comment type="caution">
    <text evidence="2">The sequence shown here is derived from an EMBL/GenBank/DDBJ whole genome shotgun (WGS) entry which is preliminary data.</text>
</comment>
<name>W7CR75_9LIST</name>
<feature type="compositionally biased region" description="Basic and acidic residues" evidence="1">
    <location>
        <begin position="38"/>
        <end position="47"/>
    </location>
</feature>
<sequence>MAGWFKKMMSNDEEKGQTEQRPSADKAVEQRSSTRNKTTRDYNEGRVRIVTMDSAHKNNRLSASTPSDQSEGERVKPPVAKPTNETVSQTAETESKWQPSSRESHFKAREIPSPVFGFQKRNMQQFYPSKPLTNESKPMSQAITAEETGEKMVPPVEQVEAQQQPVPVEPPVEKTAEVEAIVSEAVLPIEEQPALTETSTAPDVLTITKDGRVKLPQSIKPKGEQFSNEEIQQIARVAAVEMTRQIRSKQRKGGQAQTELNNRLQFFGELLSKKK</sequence>
<evidence type="ECO:0000256" key="1">
    <source>
        <dbReference type="SAM" id="MobiDB-lite"/>
    </source>
</evidence>
<keyword evidence="3" id="KW-1185">Reference proteome</keyword>
<dbReference type="Proteomes" id="UP000019243">
    <property type="component" value="Unassembled WGS sequence"/>
</dbReference>
<protein>
    <submittedName>
        <fullName evidence="2">Uncharacterized protein</fullName>
    </submittedName>
</protein>